<dbReference type="PANTHER" id="PTHR33164:SF5">
    <property type="entry name" value="ORGANIC HYDROPEROXIDE RESISTANCE TRANSCRIPTIONAL REGULATOR"/>
    <property type="match status" value="1"/>
</dbReference>
<keyword evidence="3" id="KW-0805">Transcription regulation</keyword>
<evidence type="ECO:0000259" key="6">
    <source>
        <dbReference type="PROSITE" id="PS50995"/>
    </source>
</evidence>
<dbReference type="InterPro" id="IPR055166">
    <property type="entry name" value="Transc_reg_Sar_Rot_HTH"/>
</dbReference>
<name>A0A1I1MAY1_9GAMM</name>
<dbReference type="Proteomes" id="UP000198862">
    <property type="component" value="Unassembled WGS sequence"/>
</dbReference>
<dbReference type="OrthoDB" id="9806864at2"/>
<evidence type="ECO:0000256" key="4">
    <source>
        <dbReference type="ARBA" id="ARBA00023125"/>
    </source>
</evidence>
<protein>
    <submittedName>
        <fullName evidence="7">DNA-binding transcriptional regulator, MarR family</fullName>
    </submittedName>
</protein>
<evidence type="ECO:0000256" key="1">
    <source>
        <dbReference type="ARBA" id="ARBA00004496"/>
    </source>
</evidence>
<dbReference type="SMART" id="SM00347">
    <property type="entry name" value="HTH_MARR"/>
    <property type="match status" value="1"/>
</dbReference>
<feature type="domain" description="HTH marR-type" evidence="6">
    <location>
        <begin position="12"/>
        <end position="142"/>
    </location>
</feature>
<dbReference type="EMBL" id="FOLO01000019">
    <property type="protein sequence ID" value="SFC82539.1"/>
    <property type="molecule type" value="Genomic_DNA"/>
</dbReference>
<dbReference type="GO" id="GO:0003677">
    <property type="term" value="F:DNA binding"/>
    <property type="evidence" value="ECO:0007669"/>
    <property type="project" value="UniProtKB-KW"/>
</dbReference>
<dbReference type="InterPro" id="IPR000835">
    <property type="entry name" value="HTH_MarR-typ"/>
</dbReference>
<sequence>MSDKTIDHQMLENQLCFPLYAASRLVTRLYQPLLEQHKLTYTQYIVLMILWQYDGASIKQIGEKALLNTNTLTPLLKRMQLANILERVKSETDERLINIKLTDKGWQLKKELSCIPKQLISQTNYDTNNAMQLKNLLEYLISQLK</sequence>
<proteinExistence type="predicted"/>
<keyword evidence="8" id="KW-1185">Reference proteome</keyword>
<keyword evidence="2" id="KW-0963">Cytoplasm</keyword>
<keyword evidence="4 7" id="KW-0238">DNA-binding</keyword>
<evidence type="ECO:0000313" key="8">
    <source>
        <dbReference type="Proteomes" id="UP000198862"/>
    </source>
</evidence>
<accession>A0A1I1MAY1</accession>
<dbReference type="STRING" id="1123010.SAMN02745724_02641"/>
<dbReference type="GO" id="GO:0006950">
    <property type="term" value="P:response to stress"/>
    <property type="evidence" value="ECO:0007669"/>
    <property type="project" value="TreeGrafter"/>
</dbReference>
<reference evidence="7 8" key="1">
    <citation type="submission" date="2016-10" db="EMBL/GenBank/DDBJ databases">
        <authorList>
            <person name="de Groot N.N."/>
        </authorList>
    </citation>
    <scope>NUCLEOTIDE SEQUENCE [LARGE SCALE GENOMIC DNA]</scope>
    <source>
        <strain evidence="7 8">DSM 6059</strain>
    </source>
</reference>
<dbReference type="FunFam" id="1.10.10.10:FF:000163">
    <property type="entry name" value="MarR family transcriptional regulator"/>
    <property type="match status" value="1"/>
</dbReference>
<evidence type="ECO:0000256" key="5">
    <source>
        <dbReference type="ARBA" id="ARBA00023163"/>
    </source>
</evidence>
<dbReference type="SUPFAM" id="SSF46785">
    <property type="entry name" value="Winged helix' DNA-binding domain"/>
    <property type="match status" value="1"/>
</dbReference>
<dbReference type="PANTHER" id="PTHR33164">
    <property type="entry name" value="TRANSCRIPTIONAL REGULATOR, MARR FAMILY"/>
    <property type="match status" value="1"/>
</dbReference>
<evidence type="ECO:0000256" key="3">
    <source>
        <dbReference type="ARBA" id="ARBA00023015"/>
    </source>
</evidence>
<dbReference type="RefSeq" id="WP_091984572.1">
    <property type="nucleotide sequence ID" value="NZ_FOLO01000019.1"/>
</dbReference>
<organism evidence="7 8">
    <name type="scientific">Pseudoalteromonas denitrificans DSM 6059</name>
    <dbReference type="NCBI Taxonomy" id="1123010"/>
    <lineage>
        <taxon>Bacteria</taxon>
        <taxon>Pseudomonadati</taxon>
        <taxon>Pseudomonadota</taxon>
        <taxon>Gammaproteobacteria</taxon>
        <taxon>Alteromonadales</taxon>
        <taxon>Pseudoalteromonadaceae</taxon>
        <taxon>Pseudoalteromonas</taxon>
    </lineage>
</organism>
<dbReference type="AlphaFoldDB" id="A0A1I1MAY1"/>
<dbReference type="Pfam" id="PF22381">
    <property type="entry name" value="Staph_reg_Sar_Rot"/>
    <property type="match status" value="1"/>
</dbReference>
<evidence type="ECO:0000256" key="2">
    <source>
        <dbReference type="ARBA" id="ARBA00022490"/>
    </source>
</evidence>
<dbReference type="Gene3D" id="1.10.10.10">
    <property type="entry name" value="Winged helix-like DNA-binding domain superfamily/Winged helix DNA-binding domain"/>
    <property type="match status" value="1"/>
</dbReference>
<gene>
    <name evidence="7" type="ORF">SAMN02745724_02641</name>
</gene>
<dbReference type="PROSITE" id="PS50995">
    <property type="entry name" value="HTH_MARR_2"/>
    <property type="match status" value="1"/>
</dbReference>
<evidence type="ECO:0000313" key="7">
    <source>
        <dbReference type="EMBL" id="SFC82539.1"/>
    </source>
</evidence>
<dbReference type="GO" id="GO:0003700">
    <property type="term" value="F:DNA-binding transcription factor activity"/>
    <property type="evidence" value="ECO:0007669"/>
    <property type="project" value="InterPro"/>
</dbReference>
<dbReference type="InterPro" id="IPR036388">
    <property type="entry name" value="WH-like_DNA-bd_sf"/>
</dbReference>
<dbReference type="GO" id="GO:0005737">
    <property type="term" value="C:cytoplasm"/>
    <property type="evidence" value="ECO:0007669"/>
    <property type="project" value="UniProtKB-SubCell"/>
</dbReference>
<dbReference type="InterPro" id="IPR036390">
    <property type="entry name" value="WH_DNA-bd_sf"/>
</dbReference>
<dbReference type="InterPro" id="IPR039422">
    <property type="entry name" value="MarR/SlyA-like"/>
</dbReference>
<comment type="subcellular location">
    <subcellularLocation>
        <location evidence="1">Cytoplasm</location>
    </subcellularLocation>
</comment>
<keyword evidence="5" id="KW-0804">Transcription</keyword>